<keyword evidence="3" id="KW-1185">Reference proteome</keyword>
<reference evidence="2 3" key="1">
    <citation type="submission" date="2015-05" db="EMBL/GenBank/DDBJ databases">
        <title>Whole genome sequence and identification of bacterial endophytes from Costus igneus.</title>
        <authorList>
            <person name="Lee Y.P."/>
            <person name="Gan H.M."/>
            <person name="Eng W."/>
            <person name="Wheatley M.S."/>
            <person name="Caraballo A."/>
            <person name="Polter S."/>
            <person name="Savka M.A."/>
            <person name="Hudson A.O."/>
        </authorList>
    </citation>
    <scope>NUCLEOTIDE SEQUENCE [LARGE SCALE GENOMIC DNA]</scope>
    <source>
        <strain evidence="2 3">RIT379</strain>
    </source>
</reference>
<dbReference type="PATRIC" id="fig|1397.4.peg.3635"/>
<dbReference type="AlphaFoldDB" id="A0A0J1I779"/>
<dbReference type="CDD" id="cd02549">
    <property type="entry name" value="Peptidase_C39A"/>
    <property type="match status" value="1"/>
</dbReference>
<protein>
    <recommendedName>
        <fullName evidence="1">Peptidase C39-like domain-containing protein</fullName>
    </recommendedName>
</protein>
<dbReference type="InterPro" id="IPR039564">
    <property type="entry name" value="Peptidase_C39-like"/>
</dbReference>
<evidence type="ECO:0000313" key="3">
    <source>
        <dbReference type="Proteomes" id="UP000036045"/>
    </source>
</evidence>
<dbReference type="PANTHER" id="PTHR37806:SF1">
    <property type="entry name" value="PEPTIDASE C39-LIKE DOMAIN-CONTAINING PROTEIN"/>
    <property type="match status" value="1"/>
</dbReference>
<dbReference type="OrthoDB" id="1164310at2"/>
<dbReference type="InterPro" id="IPR039563">
    <property type="entry name" value="Peptidase_C39_single_dom"/>
</dbReference>
<proteinExistence type="predicted"/>
<dbReference type="GeneID" id="56350879"/>
<dbReference type="Gene3D" id="3.90.70.10">
    <property type="entry name" value="Cysteine proteinases"/>
    <property type="match status" value="1"/>
</dbReference>
<dbReference type="PIRSF" id="PIRSF032442">
    <property type="entry name" value="UCP032442"/>
    <property type="match status" value="1"/>
</dbReference>
<evidence type="ECO:0000313" key="2">
    <source>
        <dbReference type="EMBL" id="KLV21792.1"/>
    </source>
</evidence>
<dbReference type="InterPro" id="IPR038765">
    <property type="entry name" value="Papain-like_cys_pep_sf"/>
</dbReference>
<comment type="caution">
    <text evidence="2">The sequence shown here is derived from an EMBL/GenBank/DDBJ whole genome shotgun (WGS) entry which is preliminary data.</text>
</comment>
<evidence type="ECO:0000259" key="1">
    <source>
        <dbReference type="Pfam" id="PF13529"/>
    </source>
</evidence>
<dbReference type="Proteomes" id="UP000036045">
    <property type="component" value="Unassembled WGS sequence"/>
</dbReference>
<dbReference type="InterPro" id="IPR016997">
    <property type="entry name" value="UCP032442"/>
</dbReference>
<name>A0A0J1I779_NIACI</name>
<feature type="domain" description="Peptidase C39-like" evidence="1">
    <location>
        <begin position="88"/>
        <end position="253"/>
    </location>
</feature>
<dbReference type="Pfam" id="PF13529">
    <property type="entry name" value="Peptidase_C39_2"/>
    <property type="match status" value="1"/>
</dbReference>
<dbReference type="RefSeq" id="WP_047944531.1">
    <property type="nucleotide sequence ID" value="NZ_CP053989.1"/>
</dbReference>
<accession>A0A0J1I779</accession>
<dbReference type="EMBL" id="LDPH01000035">
    <property type="protein sequence ID" value="KLV21792.1"/>
    <property type="molecule type" value="Genomic_DNA"/>
</dbReference>
<dbReference type="PANTHER" id="PTHR37806">
    <property type="entry name" value="LMO0724 PROTEIN"/>
    <property type="match status" value="1"/>
</dbReference>
<organism evidence="2 3">
    <name type="scientific">Niallia circulans</name>
    <name type="common">Bacillus circulans</name>
    <dbReference type="NCBI Taxonomy" id="1397"/>
    <lineage>
        <taxon>Bacteria</taxon>
        <taxon>Bacillati</taxon>
        <taxon>Bacillota</taxon>
        <taxon>Bacilli</taxon>
        <taxon>Bacillales</taxon>
        <taxon>Bacillaceae</taxon>
        <taxon>Niallia</taxon>
    </lineage>
</organism>
<gene>
    <name evidence="2" type="ORF">ABW02_22535</name>
</gene>
<sequence>MESNTIIVISLITLFFLLYLLVRNKLSIFVKSLYLFTIFAMIAISFLLINRDGYQAIVYAKEFATQNTRKALISIKEETNLIKESVLLDAPILNQLPELPRGCEVTSLAMLLQYADVDVDKMTLAKQIKKDTTPYTRVDGKIYYGHPNDGFIGDMYSLSGPGLGVYHKPIAALAEKYLPDSIVDFTGSDFEEIKNHLSNNRPVWVITNSTFKKLPESQFRTWNTPSGTVKITYSEHSVLITGYDETFVYFNDPLTGEKNKKAPIKDFKESWVQMGSQAITINS</sequence>
<dbReference type="SUPFAM" id="SSF54001">
    <property type="entry name" value="Cysteine proteinases"/>
    <property type="match status" value="1"/>
</dbReference>